<evidence type="ECO:0000256" key="2">
    <source>
        <dbReference type="SAM" id="MobiDB-lite"/>
    </source>
</evidence>
<dbReference type="InterPro" id="IPR016024">
    <property type="entry name" value="ARM-type_fold"/>
</dbReference>
<sequence length="688" mass="74483">MSQFKEQSQAPASELRQRVYTAIDKLSDRATFSQASSELHFMARTLPSHSLSTFLTCILSVDASFKSSVRVHCLNLLSLLAHVHNHSSLSPHVPKTILPSLLRRLRDPDSAVRSACAASVRALSPIGFSSLLGPLLSAVVAEQEFNAQIGSCLCLKAAVDGAARVEGSDEAELRRALPRLLKLVRVEGFKAKAALLGVVGSVVAVNGGGVVNGRGGLVGNVVTCAVEMLSCEDWAARKTAAEVLQAVALVANEEAAKEVKVFVVSSLESRRFDKVKATRATMNQALEAWKKMPGGPEEDLNLPRSDSSFSKGNGRNGRGSPLVSRRSSFAGIETPKPKKMMNKTNSYLAESPLTSISSSTSTSAIGPETPHRKKTMSKSRPSLSDDLTITYSSSVSKSSHDVCFDNPLWKTQSSKTRYSLPDGFPATISNKKSGNHKKALDWTIDIALPQPPPEKVVSEDITRSQRETVEVNLIKTTSTERALKARGWRSGSRVVPFIEEEEVRGFVVAGEANEEMDQNNVDILDMSLIRNQLLQIERQQSYLTDLLQKFMGKSQSGIDSLGTRVSGLERALDEISNDLAVQSRRIQSNGPAGTTCCPRTEFLSPNFWRGAEGRPPSSKSNSGSVPNKDGNIEVSQMDECGFDEQNRENANKNVKRIGQTSQRGRICSPRSFDAPSTAPCVTPGVRGA</sequence>
<reference evidence="4" key="1">
    <citation type="submission" date="2022-04" db="EMBL/GenBank/DDBJ databases">
        <title>Carnegiea gigantea Genome sequencing and assembly v2.</title>
        <authorList>
            <person name="Copetti D."/>
            <person name="Sanderson M.J."/>
            <person name="Burquez A."/>
            <person name="Wojciechowski M.F."/>
        </authorList>
    </citation>
    <scope>NUCLEOTIDE SEQUENCE</scope>
    <source>
        <strain evidence="4">SGP5-SGP5p</strain>
        <tissue evidence="4">Aerial part</tissue>
    </source>
</reference>
<dbReference type="InterPro" id="IPR021133">
    <property type="entry name" value="HEAT_type_2"/>
</dbReference>
<accession>A0A9Q1QRC5</accession>
<dbReference type="SUPFAM" id="SSF48371">
    <property type="entry name" value="ARM repeat"/>
    <property type="match status" value="1"/>
</dbReference>
<protein>
    <recommendedName>
        <fullName evidence="3">TORTIFOLIA1/SINE1-2 N-terminal domain-containing protein</fullName>
    </recommendedName>
</protein>
<evidence type="ECO:0000256" key="1">
    <source>
        <dbReference type="PROSITE-ProRule" id="PRU00103"/>
    </source>
</evidence>
<feature type="region of interest" description="Disordered" evidence="2">
    <location>
        <begin position="287"/>
        <end position="384"/>
    </location>
</feature>
<proteinExistence type="predicted"/>
<feature type="domain" description="TORTIFOLIA1/SINE1-2 N-terminal" evidence="3">
    <location>
        <begin position="14"/>
        <end position="291"/>
    </location>
</feature>
<dbReference type="InterPro" id="IPR011989">
    <property type="entry name" value="ARM-like"/>
</dbReference>
<evidence type="ECO:0000259" key="3">
    <source>
        <dbReference type="Pfam" id="PF24714"/>
    </source>
</evidence>
<dbReference type="GO" id="GO:0008017">
    <property type="term" value="F:microtubule binding"/>
    <property type="evidence" value="ECO:0007669"/>
    <property type="project" value="InterPro"/>
</dbReference>
<evidence type="ECO:0000313" key="5">
    <source>
        <dbReference type="Proteomes" id="UP001153076"/>
    </source>
</evidence>
<organism evidence="4 5">
    <name type="scientific">Carnegiea gigantea</name>
    <dbReference type="NCBI Taxonomy" id="171969"/>
    <lineage>
        <taxon>Eukaryota</taxon>
        <taxon>Viridiplantae</taxon>
        <taxon>Streptophyta</taxon>
        <taxon>Embryophyta</taxon>
        <taxon>Tracheophyta</taxon>
        <taxon>Spermatophyta</taxon>
        <taxon>Magnoliopsida</taxon>
        <taxon>eudicotyledons</taxon>
        <taxon>Gunneridae</taxon>
        <taxon>Pentapetalae</taxon>
        <taxon>Caryophyllales</taxon>
        <taxon>Cactineae</taxon>
        <taxon>Cactaceae</taxon>
        <taxon>Cactoideae</taxon>
        <taxon>Echinocereeae</taxon>
        <taxon>Carnegiea</taxon>
    </lineage>
</organism>
<dbReference type="Pfam" id="PF24714">
    <property type="entry name" value="TOR1L1_N"/>
    <property type="match status" value="1"/>
</dbReference>
<comment type="caution">
    <text evidence="4">The sequence shown here is derived from an EMBL/GenBank/DDBJ whole genome shotgun (WGS) entry which is preliminary data.</text>
</comment>
<dbReference type="PROSITE" id="PS50077">
    <property type="entry name" value="HEAT_REPEAT"/>
    <property type="match status" value="1"/>
</dbReference>
<dbReference type="Proteomes" id="UP001153076">
    <property type="component" value="Unassembled WGS sequence"/>
</dbReference>
<dbReference type="InterPro" id="IPR033337">
    <property type="entry name" value="TORTIFOLIA1/SINE1-2"/>
</dbReference>
<dbReference type="Gene3D" id="1.25.10.10">
    <property type="entry name" value="Leucine-rich Repeat Variant"/>
    <property type="match status" value="1"/>
</dbReference>
<keyword evidence="5" id="KW-1185">Reference proteome</keyword>
<dbReference type="GO" id="GO:0005874">
    <property type="term" value="C:microtubule"/>
    <property type="evidence" value="ECO:0007669"/>
    <property type="project" value="InterPro"/>
</dbReference>
<feature type="compositionally biased region" description="Polar residues" evidence="2">
    <location>
        <begin position="304"/>
        <end position="313"/>
    </location>
</feature>
<dbReference type="InterPro" id="IPR057600">
    <property type="entry name" value="TORTIFOLIA1/SINE1-2_N"/>
</dbReference>
<name>A0A9Q1QRC5_9CARY</name>
<dbReference type="PANTHER" id="PTHR31355">
    <property type="entry name" value="MICROTUBULE-ASSOCIATED PROTEIN TORTIFOLIA1"/>
    <property type="match status" value="1"/>
</dbReference>
<evidence type="ECO:0000313" key="4">
    <source>
        <dbReference type="EMBL" id="KAJ8451722.1"/>
    </source>
</evidence>
<dbReference type="AlphaFoldDB" id="A0A9Q1QRC5"/>
<feature type="region of interest" description="Disordered" evidence="2">
    <location>
        <begin position="607"/>
        <end position="688"/>
    </location>
</feature>
<feature type="compositionally biased region" description="Low complexity" evidence="2">
    <location>
        <begin position="354"/>
        <end position="363"/>
    </location>
</feature>
<gene>
    <name evidence="4" type="ORF">Cgig2_018356</name>
</gene>
<dbReference type="PANTHER" id="PTHR31355:SF8">
    <property type="entry name" value="TORTIFOLIA1-LIKE PROTEIN 3"/>
    <property type="match status" value="1"/>
</dbReference>
<feature type="repeat" description="HEAT" evidence="1">
    <location>
        <begin position="97"/>
        <end position="132"/>
    </location>
</feature>
<dbReference type="OrthoDB" id="1904066at2759"/>
<dbReference type="EMBL" id="JAKOGI010000008">
    <property type="protein sequence ID" value="KAJ8451722.1"/>
    <property type="molecule type" value="Genomic_DNA"/>
</dbReference>